<reference evidence="3" key="1">
    <citation type="submission" date="2022-10" db="EMBL/GenBank/DDBJ databases">
        <authorList>
            <person name="Koch H."/>
        </authorList>
    </citation>
    <scope>NUCLEOTIDE SEQUENCE</scope>
    <source>
        <strain evidence="3">DNF</strain>
    </source>
</reference>
<protein>
    <submittedName>
        <fullName evidence="3">Transposase</fullName>
    </submittedName>
</protein>
<evidence type="ECO:0000256" key="1">
    <source>
        <dbReference type="SAM" id="MobiDB-lite"/>
    </source>
</evidence>
<evidence type="ECO:0000259" key="2">
    <source>
        <dbReference type="PROSITE" id="PS50994"/>
    </source>
</evidence>
<dbReference type="Gene3D" id="3.30.420.10">
    <property type="entry name" value="Ribonuclease H-like superfamily/Ribonuclease H"/>
    <property type="match status" value="1"/>
</dbReference>
<feature type="domain" description="Integrase catalytic" evidence="2">
    <location>
        <begin position="165"/>
        <end position="349"/>
    </location>
</feature>
<dbReference type="EMBL" id="OX365700">
    <property type="protein sequence ID" value="CAI4032211.1"/>
    <property type="molecule type" value="Genomic_DNA"/>
</dbReference>
<evidence type="ECO:0000313" key="4">
    <source>
        <dbReference type="Proteomes" id="UP001179121"/>
    </source>
</evidence>
<dbReference type="Proteomes" id="UP001179121">
    <property type="component" value="Chromosome"/>
</dbReference>
<dbReference type="SUPFAM" id="SSF53098">
    <property type="entry name" value="Ribonuclease H-like"/>
    <property type="match status" value="1"/>
</dbReference>
<keyword evidence="4" id="KW-1185">Reference proteome</keyword>
<feature type="region of interest" description="Disordered" evidence="1">
    <location>
        <begin position="391"/>
        <end position="431"/>
    </location>
</feature>
<organism evidence="3 4">
    <name type="scientific">Nitrospira tepida</name>
    <dbReference type="NCBI Taxonomy" id="2973512"/>
    <lineage>
        <taxon>Bacteria</taxon>
        <taxon>Pseudomonadati</taxon>
        <taxon>Nitrospirota</taxon>
        <taxon>Nitrospiria</taxon>
        <taxon>Nitrospirales</taxon>
        <taxon>Nitrospiraceae</taxon>
        <taxon>Nitrospira</taxon>
    </lineage>
</organism>
<proteinExistence type="predicted"/>
<sequence length="431" mass="50016">MEAAGMARRSKHEYLRVMWQRYQRAGRRERSALLDEVTRVCRYHRKYAIGLLSRAAPPRPPVRRVIRRRPTYGEPVIRLLAEIWAASGYLCGQRLKAALPHWLPWLTRRTAVTPAVEAQLRRISARQIDRRLRDRKRRLKRRLYGTTRPGSLLKQQIPIKTEHWDVRTPGYLEIDLVSHAGASAAGEFLHTVDGVDIHTTWVERQAVMGKSRHGVVQAMTTIESQLPFPLRGVDSDNGSEFIHDHLLAWCQQRPVGRQVQFTRSRPYKKDDNAHVEQKNWTHVRKLVGWERYDTEAARTALNALYADLRLFQNLFQPAMKLVRKVRVGSRLIRRYEAPQTPFERVRACADADPQKVAALEQVLKTTDPFALSQRIDRHLERLWALATRATRTPREAAPRPPQLRASTPWRGWTFSPRVQRQTPALPRTGRS</sequence>
<dbReference type="KEGG" id="nti:DNFV4_02639"/>
<accession>A0AA86N0C3</accession>
<gene>
    <name evidence="3" type="ORF">DNFV4_02639</name>
</gene>
<name>A0AA86N0C3_9BACT</name>
<dbReference type="InterPro" id="IPR001584">
    <property type="entry name" value="Integrase_cat-core"/>
</dbReference>
<dbReference type="GO" id="GO:0015074">
    <property type="term" value="P:DNA integration"/>
    <property type="evidence" value="ECO:0007669"/>
    <property type="project" value="InterPro"/>
</dbReference>
<dbReference type="PROSITE" id="PS50994">
    <property type="entry name" value="INTEGRASE"/>
    <property type="match status" value="1"/>
</dbReference>
<dbReference type="InterPro" id="IPR036397">
    <property type="entry name" value="RNaseH_sf"/>
</dbReference>
<dbReference type="InterPro" id="IPR012337">
    <property type="entry name" value="RNaseH-like_sf"/>
</dbReference>
<dbReference type="GO" id="GO:0003676">
    <property type="term" value="F:nucleic acid binding"/>
    <property type="evidence" value="ECO:0007669"/>
    <property type="project" value="InterPro"/>
</dbReference>
<evidence type="ECO:0000313" key="3">
    <source>
        <dbReference type="EMBL" id="CAI4032211.1"/>
    </source>
</evidence>
<dbReference type="AlphaFoldDB" id="A0AA86N0C3"/>